<comment type="caution">
    <text evidence="1">The sequence shown here is derived from an EMBL/GenBank/DDBJ whole genome shotgun (WGS) entry which is preliminary data.</text>
</comment>
<gene>
    <name evidence="1" type="ORF">GCM10022407_34030</name>
</gene>
<evidence type="ECO:0000313" key="1">
    <source>
        <dbReference type="EMBL" id="GAA3986420.1"/>
    </source>
</evidence>
<name>A0ABP7QQD0_9BACT</name>
<dbReference type="RefSeq" id="WP_345126249.1">
    <property type="nucleotide sequence ID" value="NZ_BAABDI010000029.1"/>
</dbReference>
<reference evidence="2" key="1">
    <citation type="journal article" date="2019" name="Int. J. Syst. Evol. Microbiol.">
        <title>The Global Catalogue of Microorganisms (GCM) 10K type strain sequencing project: providing services to taxonomists for standard genome sequencing and annotation.</title>
        <authorList>
            <consortium name="The Broad Institute Genomics Platform"/>
            <consortium name="The Broad Institute Genome Sequencing Center for Infectious Disease"/>
            <person name="Wu L."/>
            <person name="Ma J."/>
        </authorList>
    </citation>
    <scope>NUCLEOTIDE SEQUENCE [LARGE SCALE GENOMIC DNA]</scope>
    <source>
        <strain evidence="2">JCM 17217</strain>
    </source>
</reference>
<dbReference type="EMBL" id="BAABDI010000029">
    <property type="protein sequence ID" value="GAA3986420.1"/>
    <property type="molecule type" value="Genomic_DNA"/>
</dbReference>
<evidence type="ECO:0008006" key="3">
    <source>
        <dbReference type="Google" id="ProtNLM"/>
    </source>
</evidence>
<dbReference type="Proteomes" id="UP001501556">
    <property type="component" value="Unassembled WGS sequence"/>
</dbReference>
<evidence type="ECO:0000313" key="2">
    <source>
        <dbReference type="Proteomes" id="UP001501556"/>
    </source>
</evidence>
<keyword evidence="2" id="KW-1185">Reference proteome</keyword>
<sequence length="395" mass="42743">MTDNYFAKCTRAVVITGQQYAPFAPAISCNTIESCDQGIAVESSATVGQLSGPPGGPGPFGVEPVANKYAGLNVDVQNDGQYSPLSYIALSSPSESPTVSSSLGRLVTINFAPGTPCNQRPSYGLGVNGLYRPSANSNPKWQDWENAIQQPNGGERDLHELELKLIDYREHAGQLAQLEIYANTLPLINDVAFERMSIYLMEKYRHLGRETDVNRVRQNLLSQRSQNVEVQRRVSCFDVMGRSVRLVPGATPTTADSTALVEVAGSSSGFAPVACEILRYFYPRTLCGISVVSGKPVQRDARTPEAGERAVSTQIRAYPNPGSDKVTIQVTGSRDGTSVFQLVELRTGHIVLTQALVDERMPIISVEKMAPGVYVGRLVGEAGHLLCTCKIVVVH</sequence>
<accession>A0ABP7QQD0</accession>
<proteinExistence type="predicted"/>
<protein>
    <recommendedName>
        <fullName evidence="3">Por secretion system C-terminal sorting domain-containing protein</fullName>
    </recommendedName>
</protein>
<organism evidence="1 2">
    <name type="scientific">Hymenobacter antarcticus</name>
    <dbReference type="NCBI Taxonomy" id="486270"/>
    <lineage>
        <taxon>Bacteria</taxon>
        <taxon>Pseudomonadati</taxon>
        <taxon>Bacteroidota</taxon>
        <taxon>Cytophagia</taxon>
        <taxon>Cytophagales</taxon>
        <taxon>Hymenobacteraceae</taxon>
        <taxon>Hymenobacter</taxon>
    </lineage>
</organism>